<sequence length="286" mass="31101">MGEFSKNAEAKSHLMQHEEFSNGCWKECFRSCRLCDYYTIQQVNLDAHMGIHRRTELPIVDSLIPNLFFSVAGSSVTGDEGLGVQPQPTINPPLQHADHILEDMAPSGPFMSLGHSAISETFLGKSNHAHVPGSFNYLPISDLPDCHGLAFFKIPPAGFTAGFQPNDSEPHANPGHHDLYESQIPPESYGYLQHVSATEPTSVDGNKIVSSRSERTGRPNEGAGTIARSRSIHGHQAPRFPIATAVSAQLLQTSQGATSSESVHMYPQSQGTNPFTHRDIGNGYSN</sequence>
<protein>
    <recommendedName>
        <fullName evidence="4">C2H2-type domain-containing protein</fullName>
    </recommendedName>
</protein>
<name>A0AAW0FHC5_9APHY</name>
<feature type="region of interest" description="Disordered" evidence="1">
    <location>
        <begin position="200"/>
        <end position="225"/>
    </location>
</feature>
<comment type="caution">
    <text evidence="2">The sequence shown here is derived from an EMBL/GenBank/DDBJ whole genome shotgun (WGS) entry which is preliminary data.</text>
</comment>
<keyword evidence="3" id="KW-1185">Reference proteome</keyword>
<dbReference type="AlphaFoldDB" id="A0AAW0FHC5"/>
<feature type="region of interest" description="Disordered" evidence="1">
    <location>
        <begin position="255"/>
        <end position="286"/>
    </location>
</feature>
<organism evidence="2 3">
    <name type="scientific">Cerrena zonata</name>
    <dbReference type="NCBI Taxonomy" id="2478898"/>
    <lineage>
        <taxon>Eukaryota</taxon>
        <taxon>Fungi</taxon>
        <taxon>Dikarya</taxon>
        <taxon>Basidiomycota</taxon>
        <taxon>Agaricomycotina</taxon>
        <taxon>Agaricomycetes</taxon>
        <taxon>Polyporales</taxon>
        <taxon>Cerrenaceae</taxon>
        <taxon>Cerrena</taxon>
    </lineage>
</organism>
<accession>A0AAW0FHC5</accession>
<gene>
    <name evidence="2" type="ORF">QCA50_016680</name>
</gene>
<feature type="compositionally biased region" description="Polar residues" evidence="1">
    <location>
        <begin position="200"/>
        <end position="211"/>
    </location>
</feature>
<evidence type="ECO:0008006" key="4">
    <source>
        <dbReference type="Google" id="ProtNLM"/>
    </source>
</evidence>
<feature type="compositionally biased region" description="Polar residues" evidence="1">
    <location>
        <begin position="255"/>
        <end position="275"/>
    </location>
</feature>
<dbReference type="Proteomes" id="UP001385951">
    <property type="component" value="Unassembled WGS sequence"/>
</dbReference>
<evidence type="ECO:0000256" key="1">
    <source>
        <dbReference type="SAM" id="MobiDB-lite"/>
    </source>
</evidence>
<proteinExistence type="predicted"/>
<feature type="region of interest" description="Disordered" evidence="1">
    <location>
        <begin position="162"/>
        <end position="183"/>
    </location>
</feature>
<dbReference type="EMBL" id="JASBNA010000051">
    <property type="protein sequence ID" value="KAK7680171.1"/>
    <property type="molecule type" value="Genomic_DNA"/>
</dbReference>
<evidence type="ECO:0000313" key="3">
    <source>
        <dbReference type="Proteomes" id="UP001385951"/>
    </source>
</evidence>
<reference evidence="2 3" key="1">
    <citation type="submission" date="2022-09" db="EMBL/GenBank/DDBJ databases">
        <authorList>
            <person name="Palmer J.M."/>
        </authorList>
    </citation>
    <scope>NUCLEOTIDE SEQUENCE [LARGE SCALE GENOMIC DNA]</scope>
    <source>
        <strain evidence="2 3">DSM 7382</strain>
    </source>
</reference>
<evidence type="ECO:0000313" key="2">
    <source>
        <dbReference type="EMBL" id="KAK7680171.1"/>
    </source>
</evidence>